<dbReference type="OMA" id="IHEQICE"/>
<dbReference type="GO" id="GO:0016887">
    <property type="term" value="F:ATP hydrolysis activity"/>
    <property type="evidence" value="ECO:0007669"/>
    <property type="project" value="RHEA"/>
</dbReference>
<feature type="region of interest" description="Disordered" evidence="8">
    <location>
        <begin position="496"/>
        <end position="519"/>
    </location>
</feature>
<dbReference type="Pfam" id="PF13959">
    <property type="entry name" value="CTE_SPB4"/>
    <property type="match status" value="1"/>
</dbReference>
<keyword evidence="5 7" id="KW-0694">RNA-binding</keyword>
<evidence type="ECO:0000256" key="4">
    <source>
        <dbReference type="ARBA" id="ARBA00022840"/>
    </source>
</evidence>
<dbReference type="Proteomes" id="UP000007875">
    <property type="component" value="Unassembled WGS sequence"/>
</dbReference>
<accession>H2YP16</accession>
<evidence type="ECO:0000256" key="3">
    <source>
        <dbReference type="ARBA" id="ARBA00022806"/>
    </source>
</evidence>
<reference evidence="12" key="1">
    <citation type="submission" date="2003-08" db="EMBL/GenBank/DDBJ databases">
        <authorList>
            <person name="Birren B."/>
            <person name="Nusbaum C."/>
            <person name="Abebe A."/>
            <person name="Abouelleil A."/>
            <person name="Adekoya E."/>
            <person name="Ait-zahra M."/>
            <person name="Allen N."/>
            <person name="Allen T."/>
            <person name="An P."/>
            <person name="Anderson M."/>
            <person name="Anderson S."/>
            <person name="Arachchi H."/>
            <person name="Armbruster J."/>
            <person name="Bachantsang P."/>
            <person name="Baldwin J."/>
            <person name="Barry A."/>
            <person name="Bayul T."/>
            <person name="Blitshsteyn B."/>
            <person name="Bloom T."/>
            <person name="Blye J."/>
            <person name="Boguslavskiy L."/>
            <person name="Borowsky M."/>
            <person name="Boukhgalter B."/>
            <person name="Brunache A."/>
            <person name="Butler J."/>
            <person name="Calixte N."/>
            <person name="Calvo S."/>
            <person name="Camarata J."/>
            <person name="Campo K."/>
            <person name="Chang J."/>
            <person name="Cheshatsang Y."/>
            <person name="Citroen M."/>
            <person name="Collymore A."/>
            <person name="Considine T."/>
            <person name="Cook A."/>
            <person name="Cooke P."/>
            <person name="Corum B."/>
            <person name="Cuomo C."/>
            <person name="David R."/>
            <person name="Dawoe T."/>
            <person name="Degray S."/>
            <person name="Dodge S."/>
            <person name="Dooley K."/>
            <person name="Dorje P."/>
            <person name="Dorjee K."/>
            <person name="Dorris L."/>
            <person name="Duffey N."/>
            <person name="Dupes A."/>
            <person name="Elkins T."/>
            <person name="Engels R."/>
            <person name="Erickson J."/>
            <person name="Farina A."/>
            <person name="Faro S."/>
            <person name="Ferreira P."/>
            <person name="Fischer H."/>
            <person name="Fitzgerald M."/>
            <person name="Foley K."/>
            <person name="Gage D."/>
            <person name="Galagan J."/>
            <person name="Gearin G."/>
            <person name="Gnerre S."/>
            <person name="Gnirke A."/>
            <person name="Goyette A."/>
            <person name="Graham J."/>
            <person name="Grandbois E."/>
            <person name="Gyaltsen K."/>
            <person name="Hafez N."/>
            <person name="Hagopian D."/>
            <person name="Hagos B."/>
            <person name="Hall J."/>
            <person name="Hatcher B."/>
            <person name="Heller A."/>
            <person name="Higgins H."/>
            <person name="Honan T."/>
            <person name="Horn A."/>
            <person name="Houde N."/>
            <person name="Hughes L."/>
            <person name="Hulme W."/>
            <person name="Husby E."/>
            <person name="Iliev I."/>
            <person name="Jaffe D."/>
            <person name="Jones C."/>
            <person name="Kamal M."/>
            <person name="Kamat A."/>
            <person name="Kamvysselis M."/>
            <person name="Karlsson E."/>
            <person name="Kells C."/>
            <person name="Kieu A."/>
            <person name="Kisner P."/>
            <person name="Kodira C."/>
            <person name="Kulbokas E."/>
            <person name="Labutti K."/>
            <person name="Lama D."/>
            <person name="Landers T."/>
            <person name="Leger J."/>
            <person name="Levine S."/>
            <person name="Lewis D."/>
            <person name="Lewis T."/>
            <person name="Lindblad-toh K."/>
            <person name="Liu X."/>
            <person name="Lokyitsang T."/>
            <person name="Lokyitsang Y."/>
            <person name="Lucien O."/>
            <person name="Lui A."/>
            <person name="Ma L.J."/>
            <person name="Mabbitt R."/>
            <person name="Macdonald J."/>
            <person name="Maclean C."/>
            <person name="Major J."/>
            <person name="Manning J."/>
            <person name="Marabella R."/>
            <person name="Maru K."/>
            <person name="Matthews C."/>
            <person name="Mauceli E."/>
            <person name="Mccarthy M."/>
            <person name="Mcdonough S."/>
            <person name="Mcghee T."/>
            <person name="Meldrim J."/>
            <person name="Meneus L."/>
            <person name="Mesirov J."/>
            <person name="Mihalev A."/>
            <person name="Mihova T."/>
            <person name="Mikkelsen T."/>
            <person name="Mlenga V."/>
            <person name="Moru K."/>
            <person name="Mozes J."/>
            <person name="Mulrain L."/>
            <person name="Munson G."/>
            <person name="Naylor J."/>
            <person name="Newes C."/>
            <person name="Nguyen C."/>
            <person name="Nguyen N."/>
            <person name="Nguyen T."/>
            <person name="Nicol R."/>
            <person name="Nielsen C."/>
            <person name="Nizzari M."/>
            <person name="Norbu C."/>
            <person name="Norbu N."/>
            <person name="O'donnell P."/>
            <person name="Okoawo O."/>
            <person name="O'leary S."/>
            <person name="Omotosho B."/>
            <person name="O'neill K."/>
            <person name="Osman S."/>
            <person name="Parker S."/>
            <person name="Perrin D."/>
            <person name="Phunkhang P."/>
            <person name="Piqani B."/>
            <person name="Purcell S."/>
            <person name="Rachupka T."/>
            <person name="Ramasamy U."/>
            <person name="Rameau R."/>
            <person name="Ray V."/>
            <person name="Raymond C."/>
            <person name="Retta R."/>
            <person name="Richardson S."/>
            <person name="Rise C."/>
            <person name="Rodriguez J."/>
            <person name="Rogers J."/>
            <person name="Rogov P."/>
            <person name="Rutman M."/>
            <person name="Schupbach R."/>
            <person name="Seaman C."/>
            <person name="Settipalli S."/>
            <person name="Sharpe T."/>
            <person name="Sheridan J."/>
            <person name="Sherpa N."/>
            <person name="Shi J."/>
            <person name="Smirnov S."/>
            <person name="Smith C."/>
            <person name="Sougnez C."/>
            <person name="Spencer B."/>
            <person name="Stalker J."/>
            <person name="Stange-thomann N."/>
            <person name="Stavropoulos S."/>
            <person name="Stetson K."/>
            <person name="Stone C."/>
            <person name="Stone S."/>
            <person name="Stubbs M."/>
            <person name="Talamas J."/>
            <person name="Tchuinga P."/>
            <person name="Tenzing P."/>
            <person name="Tesfaye S."/>
            <person name="Theodore J."/>
            <person name="Thoulutsang Y."/>
            <person name="Topham K."/>
            <person name="Towey S."/>
            <person name="Tsamla T."/>
            <person name="Tsomo N."/>
            <person name="Vallee D."/>
            <person name="Vassiliev H."/>
            <person name="Venkataraman V."/>
            <person name="Vinson J."/>
            <person name="Vo A."/>
            <person name="Wade C."/>
            <person name="Wang S."/>
            <person name="Wangchuk T."/>
            <person name="Wangdi T."/>
            <person name="Whittaker C."/>
            <person name="Wilkinson J."/>
            <person name="Wu Y."/>
            <person name="Wyman D."/>
            <person name="Yadav S."/>
            <person name="Yang S."/>
            <person name="Yang X."/>
            <person name="Yeager S."/>
            <person name="Yee E."/>
            <person name="Young G."/>
            <person name="Zainoun J."/>
            <person name="Zembeck L."/>
            <person name="Zimmer A."/>
            <person name="Zody M."/>
            <person name="Lander E."/>
        </authorList>
    </citation>
    <scope>NUCLEOTIDE SEQUENCE [LARGE SCALE GENOMIC DNA]</scope>
</reference>
<dbReference type="CDD" id="cd18787">
    <property type="entry name" value="SF2_C_DEAD"/>
    <property type="match status" value="1"/>
</dbReference>
<proteinExistence type="inferred from homology"/>
<dbReference type="InterPro" id="IPR014001">
    <property type="entry name" value="Helicase_ATP-bd"/>
</dbReference>
<sequence>MTKVQTKSIPILLDGKDALIRSQTGSGKTLAYALAVIQNLQSLIPHVTRQSGPTALVFVPTRELALQTFEVFQRLTLPVRRIVATCIVGGQKRKSEKARLRKGSNIIISTPGRFIDHIENTHCLSLAGVKWIVFDEADRLLDMGFQKNINQILRSVKEQSKIKQQVVLLSATLTKGVENLVNLALMDPVYIETDLKTEKQAQIFVDPYTGLNVEKAMLPSKLTQYVTVVPSKLRLVTLLAFINKKSNLEESGKILVFLSCRDSIDFHFKLLDKMAEFLDIKVKFQHFQLHGGMSQSERTKTIQDYRRVKSGVLLCTDVASRGLDIPKVDWVVQHNSPGNPVDYVHRVGRTARAGKNGNALLVLSPAEVEYTSLLTRFNIVVQELKLEEILFGLLEKKQQGINYNVRIQMGKEEASKVHRKLEELVHENKMLKELAGKAFVAYVRAYATYPAALKHIFHIQNLHLGHVAKSFALQDTPSEFLLSLKKTVGSQALRQMMPKKSIPKSKSESSSNTPDEIAK</sequence>
<feature type="domain" description="Helicase C-terminal" evidence="10">
    <location>
        <begin position="234"/>
        <end position="397"/>
    </location>
</feature>
<dbReference type="SMART" id="SM01178">
    <property type="entry name" value="DUF4217"/>
    <property type="match status" value="1"/>
</dbReference>
<dbReference type="GO" id="GO:0005524">
    <property type="term" value="F:ATP binding"/>
    <property type="evidence" value="ECO:0007669"/>
    <property type="project" value="UniProtKB-UniRule"/>
</dbReference>
<dbReference type="FunCoup" id="H2YP16">
    <property type="interactions" value="153"/>
</dbReference>
<comment type="domain">
    <text evidence="7">The Q motif is unique to and characteristic of the DEAD box family of RNA helicases and controls ATP binding and hydrolysis.</text>
</comment>
<dbReference type="PROSITE" id="PS51194">
    <property type="entry name" value="HELICASE_CTER"/>
    <property type="match status" value="1"/>
</dbReference>
<name>H2YP16_CIOSA</name>
<dbReference type="Gene3D" id="3.40.50.300">
    <property type="entry name" value="P-loop containing nucleotide triphosphate hydrolases"/>
    <property type="match status" value="2"/>
</dbReference>
<dbReference type="PANTHER" id="PTHR24031">
    <property type="entry name" value="RNA HELICASE"/>
    <property type="match status" value="1"/>
</dbReference>
<keyword evidence="12" id="KW-1185">Reference proteome</keyword>
<evidence type="ECO:0000256" key="2">
    <source>
        <dbReference type="ARBA" id="ARBA00022801"/>
    </source>
</evidence>
<dbReference type="PROSITE" id="PS00039">
    <property type="entry name" value="DEAD_ATP_HELICASE"/>
    <property type="match status" value="1"/>
</dbReference>
<evidence type="ECO:0000313" key="12">
    <source>
        <dbReference type="Proteomes" id="UP000007875"/>
    </source>
</evidence>
<feature type="domain" description="Helicase ATP-binding" evidence="9">
    <location>
        <begin position="9"/>
        <end position="191"/>
    </location>
</feature>
<dbReference type="PROSITE" id="PS51192">
    <property type="entry name" value="HELICASE_ATP_BIND_1"/>
    <property type="match status" value="1"/>
</dbReference>
<dbReference type="InterPro" id="IPR025313">
    <property type="entry name" value="SPB4-like_CTE"/>
</dbReference>
<dbReference type="GO" id="GO:0003724">
    <property type="term" value="F:RNA helicase activity"/>
    <property type="evidence" value="ECO:0007669"/>
    <property type="project" value="UniProtKB-EC"/>
</dbReference>
<dbReference type="STRING" id="51511.ENSCSAVP00000007074"/>
<dbReference type="Pfam" id="PF00270">
    <property type="entry name" value="DEAD"/>
    <property type="match status" value="1"/>
</dbReference>
<dbReference type="InterPro" id="IPR011545">
    <property type="entry name" value="DEAD/DEAH_box_helicase_dom"/>
</dbReference>
<evidence type="ECO:0000256" key="6">
    <source>
        <dbReference type="RuleBase" id="RU000492"/>
    </source>
</evidence>
<dbReference type="SMART" id="SM00487">
    <property type="entry name" value="DEXDc"/>
    <property type="match status" value="1"/>
</dbReference>
<comment type="similarity">
    <text evidence="6">Belongs to the DEAD box helicase family.</text>
</comment>
<dbReference type="SMART" id="SM00490">
    <property type="entry name" value="HELICc"/>
    <property type="match status" value="1"/>
</dbReference>
<dbReference type="GO" id="GO:0003723">
    <property type="term" value="F:RNA binding"/>
    <property type="evidence" value="ECO:0007669"/>
    <property type="project" value="UniProtKB-UniRule"/>
</dbReference>
<evidence type="ECO:0000256" key="8">
    <source>
        <dbReference type="SAM" id="MobiDB-lite"/>
    </source>
</evidence>
<dbReference type="InterPro" id="IPR001650">
    <property type="entry name" value="Helicase_C-like"/>
</dbReference>
<evidence type="ECO:0000256" key="1">
    <source>
        <dbReference type="ARBA" id="ARBA00022741"/>
    </source>
</evidence>
<keyword evidence="1 6" id="KW-0547">Nucleotide-binding</keyword>
<evidence type="ECO:0000256" key="7">
    <source>
        <dbReference type="RuleBase" id="RU365068"/>
    </source>
</evidence>
<comment type="catalytic activity">
    <reaction evidence="7">
        <text>ATP + H2O = ADP + phosphate + H(+)</text>
        <dbReference type="Rhea" id="RHEA:13065"/>
        <dbReference type="ChEBI" id="CHEBI:15377"/>
        <dbReference type="ChEBI" id="CHEBI:15378"/>
        <dbReference type="ChEBI" id="CHEBI:30616"/>
        <dbReference type="ChEBI" id="CHEBI:43474"/>
        <dbReference type="ChEBI" id="CHEBI:456216"/>
        <dbReference type="EC" id="3.6.4.13"/>
    </reaction>
</comment>
<dbReference type="EC" id="3.6.4.13" evidence="7"/>
<dbReference type="InterPro" id="IPR027417">
    <property type="entry name" value="P-loop_NTPase"/>
</dbReference>
<dbReference type="Pfam" id="PF00271">
    <property type="entry name" value="Helicase_C"/>
    <property type="match status" value="1"/>
</dbReference>
<dbReference type="GeneTree" id="ENSGT00550000075041"/>
<dbReference type="eggNOG" id="KOG0348">
    <property type="taxonomic scope" value="Eukaryota"/>
</dbReference>
<dbReference type="SUPFAM" id="SSF52540">
    <property type="entry name" value="P-loop containing nucleoside triphosphate hydrolases"/>
    <property type="match status" value="1"/>
</dbReference>
<dbReference type="AlphaFoldDB" id="H2YP16"/>
<comment type="function">
    <text evidence="7">RNA helicase.</text>
</comment>
<keyword evidence="2 6" id="KW-0378">Hydrolase</keyword>
<dbReference type="Ensembl" id="ENSCSAVT00000007165.1">
    <property type="protein sequence ID" value="ENSCSAVP00000007074.1"/>
    <property type="gene ID" value="ENSCSAVG00000004227.1"/>
</dbReference>
<reference evidence="11" key="3">
    <citation type="submission" date="2025-09" db="UniProtKB">
        <authorList>
            <consortium name="Ensembl"/>
        </authorList>
    </citation>
    <scope>IDENTIFICATION</scope>
</reference>
<evidence type="ECO:0000313" key="11">
    <source>
        <dbReference type="Ensembl" id="ENSCSAVP00000007074.1"/>
    </source>
</evidence>
<keyword evidence="4 6" id="KW-0067">ATP-binding</keyword>
<dbReference type="InParanoid" id="H2YP16"/>
<evidence type="ECO:0000259" key="10">
    <source>
        <dbReference type="PROSITE" id="PS51194"/>
    </source>
</evidence>
<evidence type="ECO:0000256" key="5">
    <source>
        <dbReference type="ARBA" id="ARBA00022884"/>
    </source>
</evidence>
<reference evidence="11" key="2">
    <citation type="submission" date="2025-08" db="UniProtKB">
        <authorList>
            <consortium name="Ensembl"/>
        </authorList>
    </citation>
    <scope>IDENTIFICATION</scope>
</reference>
<protein>
    <recommendedName>
        <fullName evidence="7">ATP-dependent RNA helicase</fullName>
        <ecNumber evidence="7">3.6.4.13</ecNumber>
    </recommendedName>
</protein>
<organism evidence="11 12">
    <name type="scientific">Ciona savignyi</name>
    <name type="common">Pacific transparent sea squirt</name>
    <dbReference type="NCBI Taxonomy" id="51511"/>
    <lineage>
        <taxon>Eukaryota</taxon>
        <taxon>Metazoa</taxon>
        <taxon>Chordata</taxon>
        <taxon>Tunicata</taxon>
        <taxon>Ascidiacea</taxon>
        <taxon>Phlebobranchia</taxon>
        <taxon>Cionidae</taxon>
        <taxon>Ciona</taxon>
    </lineage>
</organism>
<dbReference type="InterPro" id="IPR000629">
    <property type="entry name" value="RNA-helicase_DEAD-box_CS"/>
</dbReference>
<dbReference type="HOGENOM" id="CLU_003041_26_2_1"/>
<keyword evidence="3 6" id="KW-0347">Helicase</keyword>
<evidence type="ECO:0000259" key="9">
    <source>
        <dbReference type="PROSITE" id="PS51192"/>
    </source>
</evidence>